<reference evidence="6 7" key="1">
    <citation type="submission" date="2023-10" db="EMBL/GenBank/DDBJ databases">
        <title>Niallia locisalis sp.nov. isolated from a salt pond sample.</title>
        <authorList>
            <person name="Li X.-J."/>
            <person name="Dong L."/>
        </authorList>
    </citation>
    <scope>NUCLEOTIDE SEQUENCE [LARGE SCALE GENOMIC DNA]</scope>
    <source>
        <strain evidence="6 7">DSM 29761</strain>
    </source>
</reference>
<dbReference type="SMART" id="SM00849">
    <property type="entry name" value="Lactamase_B"/>
    <property type="match status" value="1"/>
</dbReference>
<dbReference type="RefSeq" id="WP_338451641.1">
    <property type="nucleotide sequence ID" value="NZ_CP137640.1"/>
</dbReference>
<evidence type="ECO:0000256" key="3">
    <source>
        <dbReference type="ARBA" id="ARBA00022801"/>
    </source>
</evidence>
<sequence>MEWIQMPLGPIQTNCYVLIKEDSTCLIVDPGNEGDKLIGFLRERNLKPEAIVLTHAHYDHIGAVDSIRDEYQIPAYVHVNEKEWLSTPSLNLGNVIARDPDFTFSGEQELTIGTYTFELFETPGHSPGSVTLYFKDAGLALVGDALFNGSIGRTDLPGSNHQDLMNSLHEKILRLPEETTVLPGHGPVTTIGKEMDSNPFLNGF</sequence>
<dbReference type="InterPro" id="IPR001279">
    <property type="entry name" value="Metallo-B-lactamas"/>
</dbReference>
<dbReference type="Gene3D" id="3.60.15.10">
    <property type="entry name" value="Ribonuclease Z/Hydroxyacylglutathione hydrolase-like"/>
    <property type="match status" value="1"/>
</dbReference>
<dbReference type="InterPro" id="IPR051453">
    <property type="entry name" value="MBL_Glyoxalase_II"/>
</dbReference>
<evidence type="ECO:0000313" key="6">
    <source>
        <dbReference type="EMBL" id="WVX82746.1"/>
    </source>
</evidence>
<evidence type="ECO:0000256" key="2">
    <source>
        <dbReference type="ARBA" id="ARBA00022723"/>
    </source>
</evidence>
<dbReference type="CDD" id="cd06262">
    <property type="entry name" value="metallo-hydrolase-like_MBL-fold"/>
    <property type="match status" value="1"/>
</dbReference>
<evidence type="ECO:0000313" key="7">
    <source>
        <dbReference type="Proteomes" id="UP001357223"/>
    </source>
</evidence>
<keyword evidence="3" id="KW-0378">Hydrolase</keyword>
<dbReference type="SUPFAM" id="SSF56281">
    <property type="entry name" value="Metallo-hydrolase/oxidoreductase"/>
    <property type="match status" value="1"/>
</dbReference>
<comment type="cofactor">
    <cofactor evidence="1">
        <name>Zn(2+)</name>
        <dbReference type="ChEBI" id="CHEBI:29105"/>
    </cofactor>
</comment>
<organism evidence="6 7">
    <name type="scientific">Niallia oryzisoli</name>
    <dbReference type="NCBI Taxonomy" id="1737571"/>
    <lineage>
        <taxon>Bacteria</taxon>
        <taxon>Bacillati</taxon>
        <taxon>Bacillota</taxon>
        <taxon>Bacilli</taxon>
        <taxon>Bacillales</taxon>
        <taxon>Bacillaceae</taxon>
        <taxon>Niallia</taxon>
    </lineage>
</organism>
<evidence type="ECO:0000256" key="4">
    <source>
        <dbReference type="ARBA" id="ARBA00022833"/>
    </source>
</evidence>
<keyword evidence="4" id="KW-0862">Zinc</keyword>
<dbReference type="Proteomes" id="UP001357223">
    <property type="component" value="Chromosome"/>
</dbReference>
<protein>
    <submittedName>
        <fullName evidence="6">MBL fold metallo-hydrolase</fullName>
    </submittedName>
</protein>
<proteinExistence type="predicted"/>
<name>A0ABZ2CKA7_9BACI</name>
<dbReference type="Pfam" id="PF00753">
    <property type="entry name" value="Lactamase_B"/>
    <property type="match status" value="1"/>
</dbReference>
<dbReference type="EMBL" id="CP137640">
    <property type="protein sequence ID" value="WVX82746.1"/>
    <property type="molecule type" value="Genomic_DNA"/>
</dbReference>
<dbReference type="InterPro" id="IPR036866">
    <property type="entry name" value="RibonucZ/Hydroxyglut_hydro"/>
</dbReference>
<accession>A0ABZ2CKA7</accession>
<evidence type="ECO:0000259" key="5">
    <source>
        <dbReference type="SMART" id="SM00849"/>
    </source>
</evidence>
<evidence type="ECO:0000256" key="1">
    <source>
        <dbReference type="ARBA" id="ARBA00001947"/>
    </source>
</evidence>
<dbReference type="PANTHER" id="PTHR46233">
    <property type="entry name" value="HYDROXYACYLGLUTATHIONE HYDROLASE GLOC"/>
    <property type="match status" value="1"/>
</dbReference>
<keyword evidence="2" id="KW-0479">Metal-binding</keyword>
<keyword evidence="7" id="KW-1185">Reference proteome</keyword>
<feature type="domain" description="Metallo-beta-lactamase" evidence="5">
    <location>
        <begin position="12"/>
        <end position="185"/>
    </location>
</feature>
<dbReference type="PANTHER" id="PTHR46233:SF3">
    <property type="entry name" value="HYDROXYACYLGLUTATHIONE HYDROLASE GLOC"/>
    <property type="match status" value="1"/>
</dbReference>
<gene>
    <name evidence="6" type="ORF">R4Z09_07115</name>
</gene>